<dbReference type="SMART" id="SM00060">
    <property type="entry name" value="FN3"/>
    <property type="match status" value="2"/>
</dbReference>
<comment type="caution">
    <text evidence="6">The sequence shown here is derived from an EMBL/GenBank/DDBJ whole genome shotgun (WGS) entry which is preliminary data.</text>
</comment>
<protein>
    <submittedName>
        <fullName evidence="6">Fibronectin type III domain protein</fullName>
    </submittedName>
</protein>
<dbReference type="InterPro" id="IPR003961">
    <property type="entry name" value="FN3_dom"/>
</dbReference>
<accession>A0ABY2FGC5</accession>
<feature type="region of interest" description="Disordered" evidence="3">
    <location>
        <begin position="365"/>
        <end position="487"/>
    </location>
</feature>
<gene>
    <name evidence="6" type="ORF">EV137_4240</name>
</gene>
<evidence type="ECO:0000256" key="4">
    <source>
        <dbReference type="SAM" id="Phobius"/>
    </source>
</evidence>
<dbReference type="PROSITE" id="PS50853">
    <property type="entry name" value="FN3"/>
    <property type="match status" value="2"/>
</dbReference>
<dbReference type="RefSeq" id="WP_134130423.1">
    <property type="nucleotide sequence ID" value="NZ_SODU01000002.1"/>
</dbReference>
<evidence type="ECO:0000259" key="5">
    <source>
        <dbReference type="PROSITE" id="PS50853"/>
    </source>
</evidence>
<dbReference type="InterPro" id="IPR013783">
    <property type="entry name" value="Ig-like_fold"/>
</dbReference>
<feature type="region of interest" description="Disordered" evidence="3">
    <location>
        <begin position="328"/>
        <end position="350"/>
    </location>
</feature>
<keyword evidence="4" id="KW-0812">Transmembrane</keyword>
<feature type="transmembrane region" description="Helical" evidence="4">
    <location>
        <begin position="21"/>
        <end position="44"/>
    </location>
</feature>
<feature type="compositionally biased region" description="Pro residues" evidence="3">
    <location>
        <begin position="415"/>
        <end position="426"/>
    </location>
</feature>
<keyword evidence="4" id="KW-1133">Transmembrane helix</keyword>
<organism evidence="6 7">
    <name type="scientific">Kribbella pratensis</name>
    <dbReference type="NCBI Taxonomy" id="2512112"/>
    <lineage>
        <taxon>Bacteria</taxon>
        <taxon>Bacillati</taxon>
        <taxon>Actinomycetota</taxon>
        <taxon>Actinomycetes</taxon>
        <taxon>Propionibacteriales</taxon>
        <taxon>Kribbellaceae</taxon>
        <taxon>Kribbella</taxon>
    </lineage>
</organism>
<dbReference type="CDD" id="cd00063">
    <property type="entry name" value="FN3"/>
    <property type="match status" value="2"/>
</dbReference>
<feature type="compositionally biased region" description="Pro residues" evidence="3">
    <location>
        <begin position="460"/>
        <end position="478"/>
    </location>
</feature>
<keyword evidence="7" id="KW-1185">Reference proteome</keyword>
<evidence type="ECO:0000313" key="7">
    <source>
        <dbReference type="Proteomes" id="UP000295060"/>
    </source>
</evidence>
<dbReference type="EMBL" id="SODU01000002">
    <property type="protein sequence ID" value="TDW90424.1"/>
    <property type="molecule type" value="Genomic_DNA"/>
</dbReference>
<feature type="domain" description="Fibronectin type-III" evidence="5">
    <location>
        <begin position="482"/>
        <end position="570"/>
    </location>
</feature>
<dbReference type="PRINTS" id="PR01217">
    <property type="entry name" value="PRICHEXTENSN"/>
</dbReference>
<keyword evidence="1" id="KW-0378">Hydrolase</keyword>
<keyword evidence="2" id="KW-0119">Carbohydrate metabolism</keyword>
<name>A0ABY2FGC5_9ACTN</name>
<evidence type="ECO:0000256" key="1">
    <source>
        <dbReference type="ARBA" id="ARBA00023295"/>
    </source>
</evidence>
<dbReference type="Gene3D" id="2.60.40.10">
    <property type="entry name" value="Immunoglobulins"/>
    <property type="match status" value="2"/>
</dbReference>
<dbReference type="InterPro" id="IPR011044">
    <property type="entry name" value="Quino_amine_DH_bsu"/>
</dbReference>
<dbReference type="SUPFAM" id="SSF50969">
    <property type="entry name" value="YVTN repeat-like/Quinoprotein amine dehydrogenase"/>
    <property type="match status" value="1"/>
</dbReference>
<dbReference type="InterPro" id="IPR036116">
    <property type="entry name" value="FN3_sf"/>
</dbReference>
<dbReference type="Proteomes" id="UP000295060">
    <property type="component" value="Unassembled WGS sequence"/>
</dbReference>
<keyword evidence="4" id="KW-0472">Membrane</keyword>
<dbReference type="SUPFAM" id="SSF49265">
    <property type="entry name" value="Fibronectin type III"/>
    <property type="match status" value="1"/>
</dbReference>
<keyword evidence="1" id="KW-0326">Glycosidase</keyword>
<feature type="domain" description="Fibronectin type-III" evidence="5">
    <location>
        <begin position="574"/>
        <end position="663"/>
    </location>
</feature>
<evidence type="ECO:0000313" key="6">
    <source>
        <dbReference type="EMBL" id="TDW90424.1"/>
    </source>
</evidence>
<sequence length="772" mass="81993">MRPIPFRPRRLTELLRRRGRSEATLAAVVAGCVALMSVVVLTGAGSPDNGVKFTQSGHWVYNSVVGRIFHLDGATGKVDADTEVKTASPGAQVVQTDKQGYVLSRSRIDQFGKSDLTVLDPVQPPATNEQPVGLEAAGAAFAVYQQAGRVVRFGDKETIAFPGGPLGDPIVTSDGTLWVHRVGEGDLCRLPMTADRMSCPATAPKGHKGALTAVGANAVFVDLTARQVYTLNAGGMDTGPDLGDIDVPDDALVAGNDVDGRLAIVDRTHNKLHLVDISHPDKPEAPISTPLPKGNYDKVASSGDGLALLDRKNSNLITLGRDGKKVDEAKLPSRPVGGREKPEANLYRGDDSRVYVENGIGDRAVVVDRDGETESVDIGTGEDGGKPTTTPKKPENTARPTITPPAKPKTTVPPRTTPPRTTPPRTKPPRKPETPRKTTPPNRPGNEHTPDKPDPGKTKTPPPTRKTTPPTPPKPPAAKPGRPGAPLNVAARIIDGGAVVTWGAAAAHGATITSYKLSWTGGSTTVSGATRSALIPGLKTKTAYYFTIYAVNSAGNGPAVKSNRVELKWNSAESPRELLVKDDGISGRLTLGWMQPTMGDGTFLRYEVSIGSSTAPVRVRSTTTSATISGLTDGKYSTFFVRAITKASDGQEVVGKYTSLSATSVSKEQPTKRVVASRGDGTTYGDNCQHPECAYIQVRIENLTPNTTYSIKPYTSEWGNFNPGYSTKTDAQGQLLVPDQFPCSAVGQLTWVTVQGPEGTYTSNKFFWKSDT</sequence>
<evidence type="ECO:0000256" key="3">
    <source>
        <dbReference type="SAM" id="MobiDB-lite"/>
    </source>
</evidence>
<keyword evidence="2" id="KW-0624">Polysaccharide degradation</keyword>
<dbReference type="Pfam" id="PF00041">
    <property type="entry name" value="fn3"/>
    <property type="match status" value="1"/>
</dbReference>
<feature type="compositionally biased region" description="Basic and acidic residues" evidence="3">
    <location>
        <begin position="445"/>
        <end position="457"/>
    </location>
</feature>
<reference evidence="6 7" key="1">
    <citation type="submission" date="2019-03" db="EMBL/GenBank/DDBJ databases">
        <title>Genomic Encyclopedia of Type Strains, Phase III (KMG-III): the genomes of soil and plant-associated and newly described type strains.</title>
        <authorList>
            <person name="Whitman W."/>
        </authorList>
    </citation>
    <scope>NUCLEOTIDE SEQUENCE [LARGE SCALE GENOMIC DNA]</scope>
    <source>
        <strain evidence="6 7">VKMAc-2574</strain>
    </source>
</reference>
<evidence type="ECO:0000256" key="2">
    <source>
        <dbReference type="ARBA" id="ARBA00023326"/>
    </source>
</evidence>
<proteinExistence type="predicted"/>